<dbReference type="GeneID" id="54570458"/>
<reference evidence="3" key="1">
    <citation type="journal article" date="2020" name="Stud. Mycol.">
        <title>101 Dothideomycetes genomes: a test case for predicting lifestyles and emergence of pathogens.</title>
        <authorList>
            <person name="Haridas S."/>
            <person name="Albert R."/>
            <person name="Binder M."/>
            <person name="Bloem J."/>
            <person name="Labutti K."/>
            <person name="Salamov A."/>
            <person name="Andreopoulos B."/>
            <person name="Baker S."/>
            <person name="Barry K."/>
            <person name="Bills G."/>
            <person name="Bluhm B."/>
            <person name="Cannon C."/>
            <person name="Castanera R."/>
            <person name="Culley D."/>
            <person name="Daum C."/>
            <person name="Ezra D."/>
            <person name="Gonzalez J."/>
            <person name="Henrissat B."/>
            <person name="Kuo A."/>
            <person name="Liang C."/>
            <person name="Lipzen A."/>
            <person name="Lutzoni F."/>
            <person name="Magnuson J."/>
            <person name="Mondo S."/>
            <person name="Nolan M."/>
            <person name="Ohm R."/>
            <person name="Pangilinan J."/>
            <person name="Park H.-J."/>
            <person name="Ramirez L."/>
            <person name="Alfaro M."/>
            <person name="Sun H."/>
            <person name="Tritt A."/>
            <person name="Yoshinaga Y."/>
            <person name="Zwiers L.-H."/>
            <person name="Turgeon B."/>
            <person name="Goodwin S."/>
            <person name="Spatafora J."/>
            <person name="Crous P."/>
            <person name="Grigoriev I."/>
        </authorList>
    </citation>
    <scope>NUCLEOTIDE SEQUENCE</scope>
    <source>
        <strain evidence="3">ATCC 36951</strain>
    </source>
</reference>
<evidence type="ECO:0000259" key="1">
    <source>
        <dbReference type="Pfam" id="PF06985"/>
    </source>
</evidence>
<dbReference type="PANTHER" id="PTHR10622:SF12">
    <property type="entry name" value="HET DOMAIN-CONTAINING PROTEIN"/>
    <property type="match status" value="1"/>
</dbReference>
<dbReference type="Proteomes" id="UP000799537">
    <property type="component" value="Unassembled WGS sequence"/>
</dbReference>
<evidence type="ECO:0000259" key="2">
    <source>
        <dbReference type="Pfam" id="PF26640"/>
    </source>
</evidence>
<dbReference type="AlphaFoldDB" id="A0A6A6CG01"/>
<dbReference type="PANTHER" id="PTHR10622">
    <property type="entry name" value="HET DOMAIN-CONTAINING PROTEIN"/>
    <property type="match status" value="1"/>
</dbReference>
<proteinExistence type="predicted"/>
<sequence length="291" mass="34254">MRLINIRTLELKSYSDDAILRYITLSHRWLRDEDEVTFEENQKDAVEWVWVDTCCIDKRSSSELSESINSIARWYQDARLCVAYLADVPKGAPQSKIWESEWFTRGWCLQELLFPENIVFCDAEWRILGRKKDAWIIKGLSRRTGVEEECLWDREEMLEQCVAKKMSWASRRVTKRVEDLAYCLLGLFNIQMPLLYGEGMNAFARLQEEIVRQTDDESVFAWTLPNRDMEDWTKRALLDSKMIPCHSILAPHPRYFETCGRVHLAGNMRRPPYRITNKGLDWGPGKSSWSN</sequence>
<evidence type="ECO:0000313" key="4">
    <source>
        <dbReference type="Proteomes" id="UP000799537"/>
    </source>
</evidence>
<dbReference type="EMBL" id="ML993598">
    <property type="protein sequence ID" value="KAF2166075.1"/>
    <property type="molecule type" value="Genomic_DNA"/>
</dbReference>
<dbReference type="InterPro" id="IPR010730">
    <property type="entry name" value="HET"/>
</dbReference>
<gene>
    <name evidence="3" type="ORF">M409DRAFT_66959</name>
</gene>
<dbReference type="InterPro" id="IPR058525">
    <property type="entry name" value="DUF8212"/>
</dbReference>
<accession>A0A6A6CG01</accession>
<feature type="domain" description="DUF8212" evidence="2">
    <location>
        <begin position="201"/>
        <end position="262"/>
    </location>
</feature>
<name>A0A6A6CG01_ZASCE</name>
<feature type="domain" description="Heterokaryon incompatibility" evidence="1">
    <location>
        <begin position="42"/>
        <end position="87"/>
    </location>
</feature>
<dbReference type="RefSeq" id="XP_033666964.1">
    <property type="nucleotide sequence ID" value="XM_033817186.1"/>
</dbReference>
<dbReference type="Pfam" id="PF26640">
    <property type="entry name" value="DUF8212"/>
    <property type="match status" value="1"/>
</dbReference>
<protein>
    <submittedName>
        <fullName evidence="3">Uncharacterized protein</fullName>
    </submittedName>
</protein>
<evidence type="ECO:0000313" key="3">
    <source>
        <dbReference type="EMBL" id="KAF2166075.1"/>
    </source>
</evidence>
<dbReference type="Pfam" id="PF06985">
    <property type="entry name" value="HET"/>
    <property type="match status" value="1"/>
</dbReference>
<keyword evidence="4" id="KW-1185">Reference proteome</keyword>
<dbReference type="OrthoDB" id="20872at2759"/>
<organism evidence="3 4">
    <name type="scientific">Zasmidium cellare ATCC 36951</name>
    <dbReference type="NCBI Taxonomy" id="1080233"/>
    <lineage>
        <taxon>Eukaryota</taxon>
        <taxon>Fungi</taxon>
        <taxon>Dikarya</taxon>
        <taxon>Ascomycota</taxon>
        <taxon>Pezizomycotina</taxon>
        <taxon>Dothideomycetes</taxon>
        <taxon>Dothideomycetidae</taxon>
        <taxon>Mycosphaerellales</taxon>
        <taxon>Mycosphaerellaceae</taxon>
        <taxon>Zasmidium</taxon>
    </lineage>
</organism>